<evidence type="ECO:0000256" key="1">
    <source>
        <dbReference type="ARBA" id="ARBA00006217"/>
    </source>
</evidence>
<dbReference type="RefSeq" id="WP_328738556.1">
    <property type="nucleotide sequence ID" value="NZ_CP108036.1"/>
</dbReference>
<sequence length="248" mass="26123">MFSNPRTPPAAAQSRRALLRTAVAGTATAAGAGLALGSAAPASAASREAESTEPVTTPEQALRRLAAGNHRWRTRHQEHPHESASLRRRLVQGQHPFAVVLGCVDSRVSPELVFDQGLGDLLTVRSAGEVLDEAVLGSIAYGVLELHVPLVLVLAHQSCGAVAAAVHADETGEPLPAHVQYLAEQIRPSIDRGQEGDARVDATINAHVLGVRRRLAAEPDLAGKVATGGLAVVAARYELRDQRVRTLS</sequence>
<dbReference type="Pfam" id="PF00484">
    <property type="entry name" value="Pro_CA"/>
    <property type="match status" value="1"/>
</dbReference>
<dbReference type="InterPro" id="IPR036874">
    <property type="entry name" value="Carbonic_anhydrase_sf"/>
</dbReference>
<dbReference type="SMART" id="SM00947">
    <property type="entry name" value="Pro_CA"/>
    <property type="match status" value="1"/>
</dbReference>
<dbReference type="GeneID" id="95495087"/>
<proteinExistence type="inferred from homology"/>
<evidence type="ECO:0000313" key="4">
    <source>
        <dbReference type="EMBL" id="WUN77661.1"/>
    </source>
</evidence>
<gene>
    <name evidence="4" type="ORF">OHA91_03590</name>
</gene>
<dbReference type="Proteomes" id="UP001432312">
    <property type="component" value="Chromosome"/>
</dbReference>
<protein>
    <submittedName>
        <fullName evidence="4">Carbonic anhydrase</fullName>
    </submittedName>
</protein>
<dbReference type="PANTHER" id="PTHR11002">
    <property type="entry name" value="CARBONIC ANHYDRASE"/>
    <property type="match status" value="1"/>
</dbReference>
<comment type="similarity">
    <text evidence="1">Belongs to the beta-class carbonic anhydrase family.</text>
</comment>
<dbReference type="EMBL" id="CP108036">
    <property type="protein sequence ID" value="WUN77661.1"/>
    <property type="molecule type" value="Genomic_DNA"/>
</dbReference>
<dbReference type="PROSITE" id="PS51318">
    <property type="entry name" value="TAT"/>
    <property type="match status" value="1"/>
</dbReference>
<dbReference type="InterPro" id="IPR006311">
    <property type="entry name" value="TAT_signal"/>
</dbReference>
<keyword evidence="5" id="KW-1185">Reference proteome</keyword>
<name>A0ABZ1Q4P3_9ACTN</name>
<dbReference type="PANTHER" id="PTHR11002:SF79">
    <property type="entry name" value="CARBONIC ANHYDRASE 2"/>
    <property type="match status" value="1"/>
</dbReference>
<evidence type="ECO:0000256" key="3">
    <source>
        <dbReference type="SAM" id="SignalP"/>
    </source>
</evidence>
<dbReference type="Gene3D" id="3.40.1050.10">
    <property type="entry name" value="Carbonic anhydrase"/>
    <property type="match status" value="1"/>
</dbReference>
<keyword evidence="3" id="KW-0732">Signal</keyword>
<dbReference type="InterPro" id="IPR001765">
    <property type="entry name" value="Carbonic_anhydrase"/>
</dbReference>
<evidence type="ECO:0000256" key="2">
    <source>
        <dbReference type="ARBA" id="ARBA00024993"/>
    </source>
</evidence>
<reference evidence="4" key="1">
    <citation type="submission" date="2022-10" db="EMBL/GenBank/DDBJ databases">
        <title>The complete genomes of actinobacterial strains from the NBC collection.</title>
        <authorList>
            <person name="Joergensen T.S."/>
            <person name="Alvarez Arevalo M."/>
            <person name="Sterndorff E.B."/>
            <person name="Faurdal D."/>
            <person name="Vuksanovic O."/>
            <person name="Mourched A.-S."/>
            <person name="Charusanti P."/>
            <person name="Shaw S."/>
            <person name="Blin K."/>
            <person name="Weber T."/>
        </authorList>
    </citation>
    <scope>NUCLEOTIDE SEQUENCE</scope>
    <source>
        <strain evidence="4">NBC_00303</strain>
    </source>
</reference>
<feature type="signal peptide" evidence="3">
    <location>
        <begin position="1"/>
        <end position="44"/>
    </location>
</feature>
<comment type="function">
    <text evidence="2">Catalyzes the reversible hydration of carbon dioxide to form bicarbonate.</text>
</comment>
<feature type="chain" id="PRO_5046174152" evidence="3">
    <location>
        <begin position="45"/>
        <end position="248"/>
    </location>
</feature>
<evidence type="ECO:0000313" key="5">
    <source>
        <dbReference type="Proteomes" id="UP001432312"/>
    </source>
</evidence>
<dbReference type="SUPFAM" id="SSF53056">
    <property type="entry name" value="beta-carbonic anhydrase, cab"/>
    <property type="match status" value="1"/>
</dbReference>
<organism evidence="4 5">
    <name type="scientific">Streptomyces erythrochromogenes</name>
    <dbReference type="NCBI Taxonomy" id="285574"/>
    <lineage>
        <taxon>Bacteria</taxon>
        <taxon>Bacillati</taxon>
        <taxon>Actinomycetota</taxon>
        <taxon>Actinomycetes</taxon>
        <taxon>Kitasatosporales</taxon>
        <taxon>Streptomycetaceae</taxon>
        <taxon>Streptomyces</taxon>
    </lineage>
</organism>
<accession>A0ABZ1Q4P3</accession>